<proteinExistence type="predicted"/>
<dbReference type="AlphaFoldDB" id="A0A6C0ADE3"/>
<protein>
    <submittedName>
        <fullName evidence="1">Uncharacterized protein</fullName>
    </submittedName>
</protein>
<reference evidence="1" key="1">
    <citation type="journal article" date="2020" name="Nature">
        <title>Giant virus diversity and host interactions through global metagenomics.</title>
        <authorList>
            <person name="Schulz F."/>
            <person name="Roux S."/>
            <person name="Paez-Espino D."/>
            <person name="Jungbluth S."/>
            <person name="Walsh D.A."/>
            <person name="Denef V.J."/>
            <person name="McMahon K.D."/>
            <person name="Konstantinidis K.T."/>
            <person name="Eloe-Fadrosh E.A."/>
            <person name="Kyrpides N.C."/>
            <person name="Woyke T."/>
        </authorList>
    </citation>
    <scope>NUCLEOTIDE SEQUENCE</scope>
    <source>
        <strain evidence="1">GVMAG-S-1021933-23</strain>
    </source>
</reference>
<evidence type="ECO:0000313" key="1">
    <source>
        <dbReference type="EMBL" id="QHS77726.1"/>
    </source>
</evidence>
<name>A0A6C0ADE3_9ZZZZ</name>
<sequence length="103" mass="11978">MMTLEEFNTILNIIDCYTEFLYSCKTDICRENAYHSYLGSEEQYVKYILKYNKALTKINSEECNSLKDIITVLNNRFNGENGISSLERSKIFLEKQIAISALL</sequence>
<organism evidence="1">
    <name type="scientific">viral metagenome</name>
    <dbReference type="NCBI Taxonomy" id="1070528"/>
    <lineage>
        <taxon>unclassified sequences</taxon>
        <taxon>metagenomes</taxon>
        <taxon>organismal metagenomes</taxon>
    </lineage>
</organism>
<accession>A0A6C0ADE3</accession>
<dbReference type="EMBL" id="MN740593">
    <property type="protein sequence ID" value="QHS77726.1"/>
    <property type="molecule type" value="Genomic_DNA"/>
</dbReference>